<keyword evidence="2" id="KW-0812">Transmembrane</keyword>
<accession>A0A7C8J0N0</accession>
<sequence length="300" mass="33183">MRLFFSAATQVSDAGEGVYTRCDQTHEVQWLEKDHGGLEVDRDRAAGIEVCYPSGIEIDESQPSRWVELDPEAPPNVLPFSNEVRPLSTGSGRGTGNSSPQRIKVCGLSRKRFWILIALLAVAIVGGGLGGGVGVALRHHTAAESSEIPSNITKSSLILQNSSIAATQWGDGSGNKVYRVYVQSTEGRIIEATWELKNPTWKISRVTDEYTDIKLGTPMAAAVRYSYDNDILAEERRQDLAQDSESPSYPKRLYFVGQTGTLYEYASPYKEKQESRWGGRAVEWQILGLKQFINVLVLVQ</sequence>
<dbReference type="Gene3D" id="2.120.10.70">
    <property type="entry name" value="Fucose-specific lectin"/>
    <property type="match status" value="1"/>
</dbReference>
<name>A0A7C8J0N0_9PEZI</name>
<evidence type="ECO:0000256" key="1">
    <source>
        <dbReference type="SAM" id="MobiDB-lite"/>
    </source>
</evidence>
<dbReference type="EMBL" id="WUBL01000008">
    <property type="protein sequence ID" value="KAF2972204.1"/>
    <property type="molecule type" value="Genomic_DNA"/>
</dbReference>
<feature type="region of interest" description="Disordered" evidence="1">
    <location>
        <begin position="78"/>
        <end position="100"/>
    </location>
</feature>
<protein>
    <recommendedName>
        <fullName evidence="5">Fucose-specific lectin</fullName>
    </recommendedName>
</protein>
<keyword evidence="2" id="KW-0472">Membrane</keyword>
<keyword evidence="4" id="KW-1185">Reference proteome</keyword>
<evidence type="ECO:0000313" key="4">
    <source>
        <dbReference type="Proteomes" id="UP000481858"/>
    </source>
</evidence>
<evidence type="ECO:0000313" key="3">
    <source>
        <dbReference type="EMBL" id="KAF2972204.1"/>
    </source>
</evidence>
<reference evidence="3 4" key="1">
    <citation type="submission" date="2019-12" db="EMBL/GenBank/DDBJ databases">
        <title>Draft genome sequence of the ascomycete Xylaria multiplex DSM 110363.</title>
        <authorList>
            <person name="Buettner E."/>
            <person name="Kellner H."/>
        </authorList>
    </citation>
    <scope>NUCLEOTIDE SEQUENCE [LARGE SCALE GENOMIC DNA]</scope>
    <source>
        <strain evidence="3 4">DSM 110363</strain>
    </source>
</reference>
<feature type="transmembrane region" description="Helical" evidence="2">
    <location>
        <begin position="113"/>
        <end position="137"/>
    </location>
</feature>
<comment type="caution">
    <text evidence="3">The sequence shown here is derived from an EMBL/GenBank/DDBJ whole genome shotgun (WGS) entry which is preliminary data.</text>
</comment>
<proteinExistence type="predicted"/>
<dbReference type="AlphaFoldDB" id="A0A7C8J0N0"/>
<keyword evidence="2" id="KW-1133">Transmembrane helix</keyword>
<dbReference type="SUPFAM" id="SSF89372">
    <property type="entry name" value="Fucose-specific lectin"/>
    <property type="match status" value="1"/>
</dbReference>
<gene>
    <name evidence="3" type="ORF">GQX73_g1495</name>
</gene>
<evidence type="ECO:0008006" key="5">
    <source>
        <dbReference type="Google" id="ProtNLM"/>
    </source>
</evidence>
<dbReference type="InParanoid" id="A0A7C8J0N0"/>
<evidence type="ECO:0000256" key="2">
    <source>
        <dbReference type="SAM" id="Phobius"/>
    </source>
</evidence>
<dbReference type="OrthoDB" id="5205900at2759"/>
<dbReference type="Proteomes" id="UP000481858">
    <property type="component" value="Unassembled WGS sequence"/>
</dbReference>
<organism evidence="3 4">
    <name type="scientific">Xylaria multiplex</name>
    <dbReference type="NCBI Taxonomy" id="323545"/>
    <lineage>
        <taxon>Eukaryota</taxon>
        <taxon>Fungi</taxon>
        <taxon>Dikarya</taxon>
        <taxon>Ascomycota</taxon>
        <taxon>Pezizomycotina</taxon>
        <taxon>Sordariomycetes</taxon>
        <taxon>Xylariomycetidae</taxon>
        <taxon>Xylariales</taxon>
        <taxon>Xylariaceae</taxon>
        <taxon>Xylaria</taxon>
    </lineage>
</organism>